<dbReference type="PANTHER" id="PTHR43281">
    <property type="entry name" value="FARNESYL DIPHOSPHATE SYNTHASE"/>
    <property type="match status" value="1"/>
</dbReference>
<dbReference type="SFLD" id="SFLDS00005">
    <property type="entry name" value="Isoprenoid_Synthase_Type_I"/>
    <property type="match status" value="1"/>
</dbReference>
<evidence type="ECO:0000256" key="3">
    <source>
        <dbReference type="ARBA" id="ARBA00022679"/>
    </source>
</evidence>
<dbReference type="InterPro" id="IPR008949">
    <property type="entry name" value="Isoprenoid_synthase_dom_sf"/>
</dbReference>
<keyword evidence="5" id="KW-0460">Magnesium</keyword>
<keyword evidence="3 7" id="KW-0808">Transferase</keyword>
<dbReference type="EMBL" id="APLQ01000010">
    <property type="protein sequence ID" value="ENO16845.1"/>
    <property type="molecule type" value="Genomic_DNA"/>
</dbReference>
<dbReference type="AlphaFoldDB" id="N6W2S8"/>
<dbReference type="InterPro" id="IPR053378">
    <property type="entry name" value="Prenyl_diphosphate_synthase"/>
</dbReference>
<evidence type="ECO:0000313" key="8">
    <source>
        <dbReference type="EMBL" id="ENO16845.1"/>
    </source>
</evidence>
<dbReference type="NCBIfam" id="NF045485">
    <property type="entry name" value="FPPsyn"/>
    <property type="match status" value="1"/>
</dbReference>
<keyword evidence="6" id="KW-0414">Isoprene biosynthesis</keyword>
<dbReference type="OrthoDB" id="9805316at2"/>
<evidence type="ECO:0000256" key="4">
    <source>
        <dbReference type="ARBA" id="ARBA00022723"/>
    </source>
</evidence>
<evidence type="ECO:0000256" key="5">
    <source>
        <dbReference type="ARBA" id="ARBA00022842"/>
    </source>
</evidence>
<dbReference type="SUPFAM" id="SSF48576">
    <property type="entry name" value="Terpenoid synthases"/>
    <property type="match status" value="1"/>
</dbReference>
<name>N6W2S8_9GAMM</name>
<dbReference type="GO" id="GO:0004659">
    <property type="term" value="F:prenyltransferase activity"/>
    <property type="evidence" value="ECO:0007669"/>
    <property type="project" value="InterPro"/>
</dbReference>
<evidence type="ECO:0000256" key="1">
    <source>
        <dbReference type="ARBA" id="ARBA00001946"/>
    </source>
</evidence>
<evidence type="ECO:0000256" key="7">
    <source>
        <dbReference type="RuleBase" id="RU004466"/>
    </source>
</evidence>
<dbReference type="RefSeq" id="WP_004583355.1">
    <property type="nucleotide sequence ID" value="NZ_AP028878.1"/>
</dbReference>
<proteinExistence type="inferred from homology"/>
<dbReference type="GO" id="GO:0005737">
    <property type="term" value="C:cytoplasm"/>
    <property type="evidence" value="ECO:0007669"/>
    <property type="project" value="UniProtKB-ARBA"/>
</dbReference>
<dbReference type="InterPro" id="IPR033749">
    <property type="entry name" value="Polyprenyl_synt_CS"/>
</dbReference>
<evidence type="ECO:0000313" key="9">
    <source>
        <dbReference type="Proteomes" id="UP000013165"/>
    </source>
</evidence>
<comment type="caution">
    <text evidence="8">The sequence shown here is derived from an EMBL/GenBank/DDBJ whole genome shotgun (WGS) entry which is preliminary data.</text>
</comment>
<dbReference type="CDD" id="cd00685">
    <property type="entry name" value="Trans_IPPS_HT"/>
    <property type="match status" value="1"/>
</dbReference>
<dbReference type="PATRIC" id="fig|626887.3.peg.794"/>
<organism evidence="8 9">
    <name type="scientific">Marinobacter nanhaiticus D15-8W</name>
    <dbReference type="NCBI Taxonomy" id="626887"/>
    <lineage>
        <taxon>Bacteria</taxon>
        <taxon>Pseudomonadati</taxon>
        <taxon>Pseudomonadota</taxon>
        <taxon>Gammaproteobacteria</taxon>
        <taxon>Pseudomonadales</taxon>
        <taxon>Marinobacteraceae</taxon>
        <taxon>Marinobacter</taxon>
    </lineage>
</organism>
<keyword evidence="4" id="KW-0479">Metal-binding</keyword>
<dbReference type="Gene3D" id="1.10.600.10">
    <property type="entry name" value="Farnesyl Diphosphate Synthase"/>
    <property type="match status" value="1"/>
</dbReference>
<sequence length="299" mass="31735">MSDTPQTPDNPFTPWREAIESTLDNWLGETQPAQARLQDAMRYAVLGGGKRIRPVLAMAAAVAAGSDADKALVPGCAVELIHAYSLIHDDLPAMDDDALRRGKPTVHIAFDEATAILAGDALQSLAFEVLGDRGEFGAETRVRMLKTLSRASGRSGMVGGQAIDLGAVGRTLQLEELQHMHRCKTGALIEASVRLGALASERADGATLEALQIYSRALGLAFQVQDDLLDVEGATATIGKPQGSDAARNKPTYPACLGIDGARAHLRCLQEEAVTALTIFSSGADPLRQIADFVVTRTH</sequence>
<comment type="similarity">
    <text evidence="2 7">Belongs to the FPP/GGPP synthase family.</text>
</comment>
<accession>N6W2S8</accession>
<dbReference type="InterPro" id="IPR000092">
    <property type="entry name" value="Polyprenyl_synt"/>
</dbReference>
<dbReference type="PANTHER" id="PTHR43281:SF1">
    <property type="entry name" value="FARNESYL DIPHOSPHATE SYNTHASE"/>
    <property type="match status" value="1"/>
</dbReference>
<protein>
    <submittedName>
        <fullName evidence="8">Geranyl transferase</fullName>
    </submittedName>
</protein>
<reference evidence="8 9" key="1">
    <citation type="journal article" date="2013" name="Genome Announc.">
        <title>Genome Sequence of the Polycyclic Aromatic Hydrocarbon-Degrading Bacterium Strain Marinobacter nanhaiticus D15-8WT.</title>
        <authorList>
            <person name="Cui Z."/>
            <person name="Gao W."/>
            <person name="Li Q."/>
            <person name="Xu G."/>
            <person name="Zheng L."/>
        </authorList>
    </citation>
    <scope>NUCLEOTIDE SEQUENCE [LARGE SCALE GENOMIC DNA]</scope>
    <source>
        <strain evidence="8 9">D15-8W</strain>
    </source>
</reference>
<dbReference type="Pfam" id="PF00348">
    <property type="entry name" value="polyprenyl_synt"/>
    <property type="match status" value="1"/>
</dbReference>
<dbReference type="SFLD" id="SFLDG01017">
    <property type="entry name" value="Polyprenyl_Transferase_Like"/>
    <property type="match status" value="1"/>
</dbReference>
<dbReference type="GO" id="GO:0008654">
    <property type="term" value="P:phospholipid biosynthetic process"/>
    <property type="evidence" value="ECO:0007669"/>
    <property type="project" value="UniProtKB-ARBA"/>
</dbReference>
<dbReference type="eggNOG" id="COG0142">
    <property type="taxonomic scope" value="Bacteria"/>
</dbReference>
<comment type="cofactor">
    <cofactor evidence="1">
        <name>Mg(2+)</name>
        <dbReference type="ChEBI" id="CHEBI:18420"/>
    </cofactor>
</comment>
<keyword evidence="9" id="KW-1185">Reference proteome</keyword>
<dbReference type="Proteomes" id="UP000013165">
    <property type="component" value="Unassembled WGS sequence"/>
</dbReference>
<dbReference type="GO" id="GO:0046872">
    <property type="term" value="F:metal ion binding"/>
    <property type="evidence" value="ECO:0007669"/>
    <property type="project" value="UniProtKB-KW"/>
</dbReference>
<evidence type="ECO:0000256" key="2">
    <source>
        <dbReference type="ARBA" id="ARBA00006706"/>
    </source>
</evidence>
<dbReference type="GO" id="GO:0016114">
    <property type="term" value="P:terpenoid biosynthetic process"/>
    <property type="evidence" value="ECO:0007669"/>
    <property type="project" value="UniProtKB-ARBA"/>
</dbReference>
<gene>
    <name evidence="8" type="ORF">J057_04035</name>
</gene>
<dbReference type="PROSITE" id="PS00444">
    <property type="entry name" value="POLYPRENYL_SYNTHASE_2"/>
    <property type="match status" value="1"/>
</dbReference>
<dbReference type="FunFam" id="1.10.600.10:FF:000001">
    <property type="entry name" value="Geranylgeranyl diphosphate synthase"/>
    <property type="match status" value="1"/>
</dbReference>
<dbReference type="PROSITE" id="PS00723">
    <property type="entry name" value="POLYPRENYL_SYNTHASE_1"/>
    <property type="match status" value="1"/>
</dbReference>
<evidence type="ECO:0000256" key="6">
    <source>
        <dbReference type="ARBA" id="ARBA00023229"/>
    </source>
</evidence>
<dbReference type="HOGENOM" id="CLU_014015_0_1_6"/>
<dbReference type="STRING" id="626887.J057_04035"/>